<proteinExistence type="predicted"/>
<dbReference type="InterPro" id="IPR029058">
    <property type="entry name" value="AB_hydrolase_fold"/>
</dbReference>
<dbReference type="PANTHER" id="PTHR36837:SF2">
    <property type="entry name" value="POLY(3-HYDROXYALKANOATE) POLYMERASE SUBUNIT PHAC"/>
    <property type="match status" value="1"/>
</dbReference>
<dbReference type="AlphaFoldDB" id="A0A2U3I0Y5"/>
<dbReference type="EMBL" id="OGTP01000002">
    <property type="protein sequence ID" value="SPB13761.1"/>
    <property type="molecule type" value="Genomic_DNA"/>
</dbReference>
<dbReference type="Gene3D" id="3.40.50.1820">
    <property type="entry name" value="alpha/beta hydrolase"/>
    <property type="match status" value="1"/>
</dbReference>
<evidence type="ECO:0000313" key="3">
    <source>
        <dbReference type="Proteomes" id="UP000238169"/>
    </source>
</evidence>
<dbReference type="RefSeq" id="WP_106853506.1">
    <property type="nucleotide sequence ID" value="NZ_OGTP01000002.1"/>
</dbReference>
<evidence type="ECO:0000256" key="1">
    <source>
        <dbReference type="SAM" id="MobiDB-lite"/>
    </source>
</evidence>
<organism evidence="2 3">
    <name type="scientific">Caballeronia novacaledonica</name>
    <dbReference type="NCBI Taxonomy" id="1544861"/>
    <lineage>
        <taxon>Bacteria</taxon>
        <taxon>Pseudomonadati</taxon>
        <taxon>Pseudomonadota</taxon>
        <taxon>Betaproteobacteria</taxon>
        <taxon>Burkholderiales</taxon>
        <taxon>Burkholderiaceae</taxon>
        <taxon>Caballeronia</taxon>
    </lineage>
</organism>
<feature type="region of interest" description="Disordered" evidence="1">
    <location>
        <begin position="802"/>
        <end position="829"/>
    </location>
</feature>
<dbReference type="Gene3D" id="1.10.150.20">
    <property type="entry name" value="5' to 3' exonuclease, C-terminal subdomain"/>
    <property type="match status" value="1"/>
</dbReference>
<gene>
    <name evidence="2" type="ORF">NOV72_01025</name>
</gene>
<dbReference type="Pfam" id="PF11339">
    <property type="entry name" value="DUF3141"/>
    <property type="match status" value="1"/>
</dbReference>
<keyword evidence="3" id="KW-1185">Reference proteome</keyword>
<accession>A0A2U3I0Y5</accession>
<dbReference type="SUPFAM" id="SSF53474">
    <property type="entry name" value="alpha/beta-Hydrolases"/>
    <property type="match status" value="1"/>
</dbReference>
<dbReference type="Proteomes" id="UP000238169">
    <property type="component" value="Unassembled WGS sequence"/>
</dbReference>
<sequence>MMDSRVDQGFDAFETFYSRYWQGLEALTHALTDQRKASGSVQNVAWNHMDRLRREATGFADDLQHDVDREMTRLRSRASSAPADWLTDWFRYLTDAAQRQLLTLDTLRQRGNNYVTHLKAGMPPVLDFQYEMLIDGRELESPVNYSLVRIVPPAGVVVDNSKQPFMIIDPRAGHGAGIGGFKPDSQVGEAFKDGHPVYFVVFRPVPEPGQTMADVRDAEVEFLREIARRHPDAPRPAVIGNCQGGWAAMLLAASAPELAGPVVINGAPMSYWAGCTGENPMRYSGGLLGGALPALIASDIGGGVFDGAWLVLNFENLDPANHLFKKYYHLYSNIDSESSRYLGFERWWGGFYLMNEAEIRWIVENLFVGNRLARGEARLGGEAIDLRRISSPIIVFASHGDNITPPQQALNWIADLYANVDEIKMRGQRIVYMIHKSIGHLGIFVSAKVANREHDAITDTLHAIDGLPPGLYEMKLDDAADRVHIRFEARTIDDILGIDDGREDEELFASVARLSELGTELYEMTARPLVRAAVTPESAQATRDLQPIRLRRSMFSDLNPFMRTVESWAGTARNQRQLVDVDNPFAAMERIGAGLVESQLNFYRNARDAWMETIFHSIYSAPLVKGIGRHELQGAEHRRGKDLRTLPEVRAALDAMTEGGAAEGAVRMLGLMSKARGYLRRSRMERMLELITHTSKFGTYDQAALSKLLRQQQIIVDLEPEQALATLPLLLDTDDERRNALAAVEEVSGSVETMHPAALVLMQRFHKILGVQEPEAPVARLESATLANPEVEDALLVGSAEDAAPTAGASATPVPRAPKIEPGTEGAAPDDLESLMGVGPRMAEKLHQLGIDRYAQLAALEPEEEAWLDLKLGARGRVMREGWVEQARARLNGSVTG</sequence>
<evidence type="ECO:0000313" key="2">
    <source>
        <dbReference type="EMBL" id="SPB13761.1"/>
    </source>
</evidence>
<dbReference type="InterPro" id="IPR024501">
    <property type="entry name" value="DUF3141"/>
</dbReference>
<dbReference type="OrthoDB" id="7231451at2"/>
<name>A0A2U3I0Y5_9BURK</name>
<dbReference type="PANTHER" id="PTHR36837">
    <property type="entry name" value="POLY(3-HYDROXYALKANOATE) POLYMERASE SUBUNIT PHAC"/>
    <property type="match status" value="1"/>
</dbReference>
<reference evidence="3" key="1">
    <citation type="submission" date="2018-01" db="EMBL/GenBank/DDBJ databases">
        <authorList>
            <person name="Peeters C."/>
        </authorList>
    </citation>
    <scope>NUCLEOTIDE SEQUENCE [LARGE SCALE GENOMIC DNA]</scope>
</reference>
<protein>
    <submittedName>
        <fullName evidence="2">Poly(3-hydroxybutyrate) depolymerase</fullName>
    </submittedName>
</protein>
<dbReference type="InterPro" id="IPR051321">
    <property type="entry name" value="PHA/PHB_synthase"/>
</dbReference>